<dbReference type="SFLD" id="SFLDS00003">
    <property type="entry name" value="Haloacid_Dehalogenase"/>
    <property type="match status" value="1"/>
</dbReference>
<dbReference type="Gene3D" id="3.40.50.1000">
    <property type="entry name" value="HAD superfamily/HAD-like"/>
    <property type="match status" value="1"/>
</dbReference>
<protein>
    <submittedName>
        <fullName evidence="1">HAD-superfamily hydrolase, subfamily IA, variant 1</fullName>
    </submittedName>
</protein>
<gene>
    <name evidence="1" type="ordered locus">Ccel_2481</name>
</gene>
<dbReference type="RefSeq" id="WP_015925898.1">
    <property type="nucleotide sequence ID" value="NC_011898.1"/>
</dbReference>
<dbReference type="NCBIfam" id="TIGR01549">
    <property type="entry name" value="HAD-SF-IA-v1"/>
    <property type="match status" value="1"/>
</dbReference>
<dbReference type="EMBL" id="CP001348">
    <property type="protein sequence ID" value="ACL76809.1"/>
    <property type="molecule type" value="Genomic_DNA"/>
</dbReference>
<dbReference type="PANTHER" id="PTHR43434:SF26">
    <property type="entry name" value="PYROPHOSPHATASE PPAX"/>
    <property type="match status" value="1"/>
</dbReference>
<dbReference type="GO" id="GO:0006281">
    <property type="term" value="P:DNA repair"/>
    <property type="evidence" value="ECO:0007669"/>
    <property type="project" value="TreeGrafter"/>
</dbReference>
<dbReference type="Proteomes" id="UP000001349">
    <property type="component" value="Chromosome"/>
</dbReference>
<dbReference type="InterPro" id="IPR036412">
    <property type="entry name" value="HAD-like_sf"/>
</dbReference>
<evidence type="ECO:0000313" key="1">
    <source>
        <dbReference type="EMBL" id="ACL76809.1"/>
    </source>
</evidence>
<dbReference type="SFLD" id="SFLDG01129">
    <property type="entry name" value="C1.5:_HAD__Beta-PGM__Phosphata"/>
    <property type="match status" value="1"/>
</dbReference>
<dbReference type="GO" id="GO:0008967">
    <property type="term" value="F:phosphoglycolate phosphatase activity"/>
    <property type="evidence" value="ECO:0007669"/>
    <property type="project" value="TreeGrafter"/>
</dbReference>
<reference evidence="1 2" key="1">
    <citation type="submission" date="2009-01" db="EMBL/GenBank/DDBJ databases">
        <title>Complete sequence of Clostridium cellulolyticum H10.</title>
        <authorList>
            <consortium name="US DOE Joint Genome Institute"/>
            <person name="Lucas S."/>
            <person name="Copeland A."/>
            <person name="Lapidus A."/>
            <person name="Glavina del Rio T."/>
            <person name="Dalin E."/>
            <person name="Tice H."/>
            <person name="Bruce D."/>
            <person name="Goodwin L."/>
            <person name="Pitluck S."/>
            <person name="Chertkov O."/>
            <person name="Saunders E."/>
            <person name="Brettin T."/>
            <person name="Detter J.C."/>
            <person name="Han C."/>
            <person name="Larimer F."/>
            <person name="Land M."/>
            <person name="Hauser L."/>
            <person name="Kyrpides N."/>
            <person name="Ivanova N."/>
            <person name="Zhou J."/>
            <person name="Richardson P."/>
        </authorList>
    </citation>
    <scope>NUCLEOTIDE SEQUENCE [LARGE SCALE GENOMIC DNA]</scope>
    <source>
        <strain evidence="2">ATCC 35319 / DSM 5812 / JCM 6584 / H10</strain>
    </source>
</reference>
<evidence type="ECO:0000313" key="2">
    <source>
        <dbReference type="Proteomes" id="UP000001349"/>
    </source>
</evidence>
<dbReference type="AlphaFoldDB" id="B8I644"/>
<keyword evidence="1" id="KW-0378">Hydrolase</keyword>
<dbReference type="InterPro" id="IPR050155">
    <property type="entry name" value="HAD-like_hydrolase_sf"/>
</dbReference>
<dbReference type="SUPFAM" id="SSF56784">
    <property type="entry name" value="HAD-like"/>
    <property type="match status" value="1"/>
</dbReference>
<dbReference type="eggNOG" id="COG0546">
    <property type="taxonomic scope" value="Bacteria"/>
</dbReference>
<dbReference type="Pfam" id="PF13419">
    <property type="entry name" value="HAD_2"/>
    <property type="match status" value="1"/>
</dbReference>
<dbReference type="KEGG" id="cce:Ccel_2481"/>
<dbReference type="GO" id="GO:0005829">
    <property type="term" value="C:cytosol"/>
    <property type="evidence" value="ECO:0007669"/>
    <property type="project" value="TreeGrafter"/>
</dbReference>
<accession>B8I644</accession>
<name>B8I644_RUMCH</name>
<sequence>MIKYVIFDVDGTMIDTEKAINYAYQSIIFKKYGRYFTEEELLKGYGVPTAVSLERYGFTDIESVLKEYYGYLMEGFTKCNTFEGIPEILNNLKELNVPLGVVTSRCKYEIEVDSCLQQFVKYFKCIVTADDTTLHKPNPDPLLLAMDKLNAVPYETLYIGDTVFDRECAKNAGVKFALAVWGSNNSENINADFLFKKPADLLDILKM</sequence>
<dbReference type="InterPro" id="IPR023198">
    <property type="entry name" value="PGP-like_dom2"/>
</dbReference>
<dbReference type="InterPro" id="IPR006439">
    <property type="entry name" value="HAD-SF_hydro_IA"/>
</dbReference>
<dbReference type="STRING" id="394503.Ccel_2481"/>
<dbReference type="InterPro" id="IPR041492">
    <property type="entry name" value="HAD_2"/>
</dbReference>
<dbReference type="OrthoDB" id="9807630at2"/>
<dbReference type="PANTHER" id="PTHR43434">
    <property type="entry name" value="PHOSPHOGLYCOLATE PHOSPHATASE"/>
    <property type="match status" value="1"/>
</dbReference>
<keyword evidence="2" id="KW-1185">Reference proteome</keyword>
<dbReference type="SFLD" id="SFLDG01135">
    <property type="entry name" value="C1.5.6:_HAD__Beta-PGM__Phospha"/>
    <property type="match status" value="1"/>
</dbReference>
<dbReference type="InterPro" id="IPR023214">
    <property type="entry name" value="HAD_sf"/>
</dbReference>
<organism evidence="1 2">
    <name type="scientific">Ruminiclostridium cellulolyticum (strain ATCC 35319 / DSM 5812 / JCM 6584 / H10)</name>
    <name type="common">Clostridium cellulolyticum</name>
    <dbReference type="NCBI Taxonomy" id="394503"/>
    <lineage>
        <taxon>Bacteria</taxon>
        <taxon>Bacillati</taxon>
        <taxon>Bacillota</taxon>
        <taxon>Clostridia</taxon>
        <taxon>Eubacteriales</taxon>
        <taxon>Oscillospiraceae</taxon>
        <taxon>Ruminiclostridium</taxon>
    </lineage>
</organism>
<proteinExistence type="predicted"/>
<dbReference type="Gene3D" id="1.10.150.240">
    <property type="entry name" value="Putative phosphatase, domain 2"/>
    <property type="match status" value="1"/>
</dbReference>
<dbReference type="HOGENOM" id="CLU_045011_19_3_9"/>